<dbReference type="SMART" id="SM00419">
    <property type="entry name" value="HTH_CRP"/>
    <property type="match status" value="1"/>
</dbReference>
<dbReference type="Gene3D" id="2.60.120.10">
    <property type="entry name" value="Jelly Rolls"/>
    <property type="match status" value="1"/>
</dbReference>
<evidence type="ECO:0000256" key="1">
    <source>
        <dbReference type="ARBA" id="ARBA00023015"/>
    </source>
</evidence>
<protein>
    <submittedName>
        <fullName evidence="6">Crp/Fnr family transcriptional regulator</fullName>
    </submittedName>
</protein>
<accession>A0A6G4WEX4</accession>
<dbReference type="InterPro" id="IPR014710">
    <property type="entry name" value="RmlC-like_jellyroll"/>
</dbReference>
<reference evidence="6 7" key="1">
    <citation type="submission" date="2020-02" db="EMBL/GenBank/DDBJ databases">
        <title>Genome sequence of strain CCNWXJ40-4.</title>
        <authorList>
            <person name="Gao J."/>
            <person name="Sun J."/>
        </authorList>
    </citation>
    <scope>NUCLEOTIDE SEQUENCE [LARGE SCALE GENOMIC DNA]</scope>
    <source>
        <strain evidence="6 7">CCNWXJ 40-4</strain>
    </source>
</reference>
<keyword evidence="1" id="KW-0805">Transcription regulation</keyword>
<dbReference type="Pfam" id="PF00027">
    <property type="entry name" value="cNMP_binding"/>
    <property type="match status" value="1"/>
</dbReference>
<sequence>MLIDAGEFPEKVYFLLHGELRYSLYTRFGKILSLPAALPGALIGYTALMMDTPHPYSIDATKRSTLACMGVRTFQDFMQRDPDVVQALLKTMIERQHILIEHIEELTTLNVRARIHNELARLCRDSTNSDGSAVIFPVPTHEELANRIGTRREAVSRELSHLQHTGVVLRHEGALFVPDIARLMDAEMHLKD</sequence>
<dbReference type="SUPFAM" id="SSF51206">
    <property type="entry name" value="cAMP-binding domain-like"/>
    <property type="match status" value="1"/>
</dbReference>
<organism evidence="6 7">
    <name type="scientific">Allomesorhizobium camelthorni</name>
    <dbReference type="NCBI Taxonomy" id="475069"/>
    <lineage>
        <taxon>Bacteria</taxon>
        <taxon>Pseudomonadati</taxon>
        <taxon>Pseudomonadota</taxon>
        <taxon>Alphaproteobacteria</taxon>
        <taxon>Hyphomicrobiales</taxon>
        <taxon>Phyllobacteriaceae</taxon>
        <taxon>Allomesorhizobium</taxon>
    </lineage>
</organism>
<evidence type="ECO:0000259" key="5">
    <source>
        <dbReference type="PROSITE" id="PS51063"/>
    </source>
</evidence>
<dbReference type="Proteomes" id="UP001642900">
    <property type="component" value="Unassembled WGS sequence"/>
</dbReference>
<feature type="domain" description="HTH crp-type" evidence="5">
    <location>
        <begin position="109"/>
        <end position="181"/>
    </location>
</feature>
<dbReference type="EMBL" id="JAAKZF010000027">
    <property type="protein sequence ID" value="NGO53159.1"/>
    <property type="molecule type" value="Genomic_DNA"/>
</dbReference>
<evidence type="ECO:0000256" key="3">
    <source>
        <dbReference type="ARBA" id="ARBA00023163"/>
    </source>
</evidence>
<evidence type="ECO:0000313" key="7">
    <source>
        <dbReference type="Proteomes" id="UP001642900"/>
    </source>
</evidence>
<comment type="caution">
    <text evidence="6">The sequence shown here is derived from an EMBL/GenBank/DDBJ whole genome shotgun (WGS) entry which is preliminary data.</text>
</comment>
<dbReference type="Pfam" id="PF13545">
    <property type="entry name" value="HTH_Crp_2"/>
    <property type="match status" value="1"/>
</dbReference>
<gene>
    <name evidence="6" type="ORF">G6N73_18635</name>
</gene>
<dbReference type="SUPFAM" id="SSF46785">
    <property type="entry name" value="Winged helix' DNA-binding domain"/>
    <property type="match status" value="1"/>
</dbReference>
<keyword evidence="3" id="KW-0804">Transcription</keyword>
<proteinExistence type="predicted"/>
<evidence type="ECO:0000313" key="6">
    <source>
        <dbReference type="EMBL" id="NGO53159.1"/>
    </source>
</evidence>
<evidence type="ECO:0000259" key="4">
    <source>
        <dbReference type="PROSITE" id="PS50042"/>
    </source>
</evidence>
<dbReference type="GO" id="GO:0003677">
    <property type="term" value="F:DNA binding"/>
    <property type="evidence" value="ECO:0007669"/>
    <property type="project" value="UniProtKB-KW"/>
</dbReference>
<feature type="domain" description="Cyclic nucleotide-binding" evidence="4">
    <location>
        <begin position="1"/>
        <end position="95"/>
    </location>
</feature>
<dbReference type="PROSITE" id="PS50042">
    <property type="entry name" value="CNMP_BINDING_3"/>
    <property type="match status" value="1"/>
</dbReference>
<dbReference type="AlphaFoldDB" id="A0A6G4WEX4"/>
<dbReference type="CDD" id="cd00038">
    <property type="entry name" value="CAP_ED"/>
    <property type="match status" value="1"/>
</dbReference>
<evidence type="ECO:0000256" key="2">
    <source>
        <dbReference type="ARBA" id="ARBA00023125"/>
    </source>
</evidence>
<keyword evidence="7" id="KW-1185">Reference proteome</keyword>
<name>A0A6G4WEX4_9HYPH</name>
<dbReference type="GO" id="GO:0006355">
    <property type="term" value="P:regulation of DNA-templated transcription"/>
    <property type="evidence" value="ECO:0007669"/>
    <property type="project" value="InterPro"/>
</dbReference>
<dbReference type="InterPro" id="IPR000595">
    <property type="entry name" value="cNMP-bd_dom"/>
</dbReference>
<dbReference type="InterPro" id="IPR036390">
    <property type="entry name" value="WH_DNA-bd_sf"/>
</dbReference>
<dbReference type="InterPro" id="IPR018490">
    <property type="entry name" value="cNMP-bd_dom_sf"/>
</dbReference>
<keyword evidence="2" id="KW-0238">DNA-binding</keyword>
<dbReference type="InterPro" id="IPR012318">
    <property type="entry name" value="HTH_CRP"/>
</dbReference>
<dbReference type="PROSITE" id="PS51063">
    <property type="entry name" value="HTH_CRP_2"/>
    <property type="match status" value="1"/>
</dbReference>